<organism evidence="4 5">
    <name type="scientific">Fasciola hepatica</name>
    <name type="common">Liver fluke</name>
    <dbReference type="NCBI Taxonomy" id="6192"/>
    <lineage>
        <taxon>Eukaryota</taxon>
        <taxon>Metazoa</taxon>
        <taxon>Spiralia</taxon>
        <taxon>Lophotrochozoa</taxon>
        <taxon>Platyhelminthes</taxon>
        <taxon>Trematoda</taxon>
        <taxon>Digenea</taxon>
        <taxon>Plagiorchiida</taxon>
        <taxon>Echinostomata</taxon>
        <taxon>Echinostomatoidea</taxon>
        <taxon>Fasciolidae</taxon>
        <taxon>Fasciola</taxon>
    </lineage>
</organism>
<feature type="region of interest" description="Disordered" evidence="2">
    <location>
        <begin position="420"/>
        <end position="493"/>
    </location>
</feature>
<feature type="compositionally biased region" description="Basic and acidic residues" evidence="2">
    <location>
        <begin position="467"/>
        <end position="493"/>
    </location>
</feature>
<evidence type="ECO:0000313" key="4">
    <source>
        <dbReference type="EMBL" id="THD26943.1"/>
    </source>
</evidence>
<protein>
    <submittedName>
        <fullName evidence="4">Supervillin</fullName>
    </submittedName>
</protein>
<name>A0A4E0RH30_FASHE</name>
<dbReference type="GO" id="GO:0005546">
    <property type="term" value="F:phosphatidylinositol-4,5-bisphosphate binding"/>
    <property type="evidence" value="ECO:0007669"/>
    <property type="project" value="TreeGrafter"/>
</dbReference>
<feature type="compositionally biased region" description="Polar residues" evidence="2">
    <location>
        <begin position="1"/>
        <end position="15"/>
    </location>
</feature>
<evidence type="ECO:0000256" key="1">
    <source>
        <dbReference type="SAM" id="Coils"/>
    </source>
</evidence>
<feature type="compositionally biased region" description="Basic and acidic residues" evidence="2">
    <location>
        <begin position="17"/>
        <end position="26"/>
    </location>
</feature>
<dbReference type="EMBL" id="JXXN02000578">
    <property type="protein sequence ID" value="THD26943.1"/>
    <property type="molecule type" value="Genomic_DNA"/>
</dbReference>
<feature type="region of interest" description="Disordered" evidence="2">
    <location>
        <begin position="644"/>
        <end position="671"/>
    </location>
</feature>
<feature type="region of interest" description="Disordered" evidence="2">
    <location>
        <begin position="1858"/>
        <end position="1886"/>
    </location>
</feature>
<reference evidence="4" key="1">
    <citation type="submission" date="2019-03" db="EMBL/GenBank/DDBJ databases">
        <title>Improved annotation for the trematode Fasciola hepatica.</title>
        <authorList>
            <person name="Choi Y.-J."/>
            <person name="Martin J."/>
            <person name="Mitreva M."/>
        </authorList>
    </citation>
    <scope>NUCLEOTIDE SEQUENCE [LARGE SCALE GENOMIC DNA]</scope>
</reference>
<dbReference type="InterPro" id="IPR007123">
    <property type="entry name" value="Gelsolin-like_dom"/>
</dbReference>
<feature type="region of interest" description="Disordered" evidence="2">
    <location>
        <begin position="895"/>
        <end position="927"/>
    </location>
</feature>
<feature type="compositionally biased region" description="Polar residues" evidence="2">
    <location>
        <begin position="968"/>
        <end position="989"/>
    </location>
</feature>
<dbReference type="SMART" id="SM00262">
    <property type="entry name" value="GEL"/>
    <property type="match status" value="3"/>
</dbReference>
<dbReference type="Pfam" id="PF00626">
    <property type="entry name" value="Gelsolin"/>
    <property type="match status" value="2"/>
</dbReference>
<feature type="region of interest" description="Disordered" evidence="2">
    <location>
        <begin position="335"/>
        <end position="401"/>
    </location>
</feature>
<gene>
    <name evidence="4" type="ORF">D915_002303</name>
</gene>
<feature type="compositionally biased region" description="Polar residues" evidence="2">
    <location>
        <begin position="587"/>
        <end position="598"/>
    </location>
</feature>
<feature type="region of interest" description="Disordered" evidence="2">
    <location>
        <begin position="578"/>
        <end position="609"/>
    </location>
</feature>
<keyword evidence="5" id="KW-1185">Reference proteome</keyword>
<feature type="compositionally biased region" description="Polar residues" evidence="2">
    <location>
        <begin position="792"/>
        <end position="803"/>
    </location>
</feature>
<feature type="region of interest" description="Disordered" evidence="2">
    <location>
        <begin position="1"/>
        <end position="104"/>
    </location>
</feature>
<dbReference type="Proteomes" id="UP000230066">
    <property type="component" value="Unassembled WGS sequence"/>
</dbReference>
<evidence type="ECO:0000256" key="2">
    <source>
        <dbReference type="SAM" id="MobiDB-lite"/>
    </source>
</evidence>
<evidence type="ECO:0000313" key="5">
    <source>
        <dbReference type="Proteomes" id="UP000230066"/>
    </source>
</evidence>
<dbReference type="PANTHER" id="PTHR11977">
    <property type="entry name" value="VILLIN"/>
    <property type="match status" value="1"/>
</dbReference>
<feature type="compositionally biased region" description="Polar residues" evidence="2">
    <location>
        <begin position="62"/>
        <end position="77"/>
    </location>
</feature>
<feature type="domain" description="Gelsolin-like" evidence="3">
    <location>
        <begin position="1570"/>
        <end position="1661"/>
    </location>
</feature>
<comment type="caution">
    <text evidence="4">The sequence shown here is derived from an EMBL/GenBank/DDBJ whole genome shotgun (WGS) entry which is preliminary data.</text>
</comment>
<proteinExistence type="predicted"/>
<dbReference type="GO" id="GO:0015629">
    <property type="term" value="C:actin cytoskeleton"/>
    <property type="evidence" value="ECO:0007669"/>
    <property type="project" value="TreeGrafter"/>
</dbReference>
<feature type="compositionally biased region" description="Low complexity" evidence="2">
    <location>
        <begin position="335"/>
        <end position="355"/>
    </location>
</feature>
<feature type="region of interest" description="Disordered" evidence="2">
    <location>
        <begin position="524"/>
        <end position="543"/>
    </location>
</feature>
<dbReference type="GO" id="GO:0008154">
    <property type="term" value="P:actin polymerization or depolymerization"/>
    <property type="evidence" value="ECO:0007669"/>
    <property type="project" value="TreeGrafter"/>
</dbReference>
<dbReference type="PANTHER" id="PTHR11977:SF45">
    <property type="entry name" value="SUPERVILLIN"/>
    <property type="match status" value="1"/>
</dbReference>
<feature type="compositionally biased region" description="Low complexity" evidence="2">
    <location>
        <begin position="364"/>
        <end position="393"/>
    </location>
</feature>
<feature type="region of interest" description="Disordered" evidence="2">
    <location>
        <begin position="945"/>
        <end position="989"/>
    </location>
</feature>
<dbReference type="InterPro" id="IPR029006">
    <property type="entry name" value="ADF-H/Gelsolin-like_dom_sf"/>
</dbReference>
<feature type="domain" description="Gelsolin-like" evidence="3">
    <location>
        <begin position="1222"/>
        <end position="1272"/>
    </location>
</feature>
<feature type="compositionally biased region" description="Polar residues" evidence="2">
    <location>
        <begin position="850"/>
        <end position="878"/>
    </location>
</feature>
<sequence>MSALTTYGPYSSSLSPDPRDHGDQWSRDQSISRGPSPAILHRRSAFSGSRRPKSIEPDPKQHLNTSWMQPESRSGSQDGDHYRRPGRVLPRPDSMYLPETNFPATFTNHSKEAEQARSLEKSILNLDLRPESRAYEQNQLVAPRVVQSSHESFRHSELLPTQQLHQAQPSAFDNPQYQQPSPQQPQRFAEQQLFSSGGPSLRPPAYYLLNSVNDASNFPLMNTSDMNQATSTISPAFIIGSQPTQWAPTNTQQAYPGPIGGLQNTVLAPPAYSLFTNPVSPMSSVPASGTAPIQPQIAILATDPATLRALLSGSLAPQNLFQSLVIPQQPLPQPSLLLQTPQQPQQAQNLQPELLGPSASTTSPPQNQPQQQIQRQQQQQPLQQKYQQQLQPQPSIPHSTSDYLRDVQLPKSSLYSTSTRFIGQETDINKPNIINPGPVKSGQKQQQQREHDDSRSLNSPVQASAMREIHKGHSPRFDTETAKSQSETRLREPHPDVITRTRHCTSMTNGRQPISRSQTVIDEEEASNELSSQPRIGHPPRTLRNLAKPDLLESSTSVDEMRHIAVREPRKLNAEAFLQQSRDEPSDVQSTIKSSTEAWGSGDSDTIGRRREPVSISAYYEKMKQNRGTRPLSAYRPLTSLEEQKAEQLKNSQTQPPTTGPTTPTAKPVGLNKRTNSVQRRAVTFATESKEHVPLVRSHDVQSEVSHKTARDPSIMTVAERARQWIEGRERDQSDTHRYSTCGFIDQDLMDCQEIVPVEDRVKMFDSGNIAQKFAEETTEASSAQSEKHLRSMTTDQQISQPMVKQEPRLPVPSRAVASMKLQASKMSEGAILFPRAMTGLQRVRMDSPVKSTVGQNTKWNGSLKSAQNGEQKNSSKTYGDELTSMSLEEKRRIFTRDNPAQPSPKTPSNATRSSTRRKTQPVTLDDLARANQIILARLDGRNVESPPASLCRGDDSESFGFQERASEISTPEASVVTPTNGSPEPQPTSTLLEQALRCPQRLPAIPILRVTSKENRPVPKKFHVDPCPTESTVGPLNETTKQVVSVPKLQDDALTGFFTSDLIETDEYKHIQLPDEPQRRGRELDSTYKKIAEARRAVRPERRKPSKGPNPLTSLAQRTDLRSEYEEVRSNSANLRTPTPNRPLMRTIDPACRLSFEAAQRRSMLADSVVAGLSSTENFSDAKSSLRQVNETQPPPLTEAQRQLLPYKSIMLLQVKGRRQVQVRLVAPSADSMNSGDCYVLVTPTAVFAWFGALANVVEINKTRELAHWIHKHHELNYRGNGSESSYTSVYEQLHDDEDLTTMEIVEAGLAKTRHERKDPEAIKFWEALGYDSPRSIHAHGLPEEDELYESLIQHTNRVYEVTADQLVPCIAYWGTTLRRNLLRSDKAFVFDFGSEVYLWTGTQVSPEVRLAGIELVQQAYSTPYDYSKCRLNPLNPMSTHTNIPGSGTSRPDWTLVGKVTGKGETVLFKEKFVDWSDISRLKLQPLSSLRLNRDKSSDSNTAYTVIQPCSADQLFESAFVDAPPPPRLLTLEGRFIGRGGEGCRYEDGIMRRFSVQSGPLRIWHISEFNRVELPEFSHGQFHQGDTYVIRWPFKVIYVGLRDIPSRANDASREQYVYFFWHGSQSKITEKGASALMTIELDEERCPQIRVTEGKEPPAFCRLFDGHMVIHFGRRLASTPSSPTTNSTSSRVRLFLVRGEAPAEGYLLEVPAQLSSLRSQGVFLALQYTNGNPSSDNNGSTDHVLQKAWMWYGMYASKVSISVAVHILDRLKQSCPIELASELRHVIEFTQTEDKLGPGELVFLLNAEDRVAAPLCLQSNPSQGQLVVWHVTAQLGSTMQTRRLSYTLQPDPSMLTGLTSGKLPLSDRTQGYQGDHDQQTHQRESNPLAIAKAVAERLRASNDAANAQLKQSVAQSGFPFLLSELYAASQPALFLVLDGRQAVYLWQGWWPLRRRSRDQNGSHLLRSPTCSRSSAHSTVSSCSSVGDDSQGFFGSDYERCEIGSFSGESVETVSPGSARTRFYALRLAGLKTAKALATKRNFFFFNAIDIRVVFLTMTNL</sequence>
<feature type="region of interest" description="Disordered" evidence="2">
    <location>
        <begin position="1096"/>
        <end position="1147"/>
    </location>
</feature>
<feature type="coiled-coil region" evidence="1">
    <location>
        <begin position="1889"/>
        <end position="1916"/>
    </location>
</feature>
<feature type="compositionally biased region" description="Basic and acidic residues" evidence="2">
    <location>
        <begin position="1120"/>
        <end position="1130"/>
    </location>
</feature>
<feature type="region of interest" description="Disordered" evidence="2">
    <location>
        <begin position="777"/>
        <end position="808"/>
    </location>
</feature>
<feature type="compositionally biased region" description="Low complexity" evidence="2">
    <location>
        <begin position="653"/>
        <end position="665"/>
    </location>
</feature>
<dbReference type="GO" id="GO:0051016">
    <property type="term" value="P:barbed-end actin filament capping"/>
    <property type="evidence" value="ECO:0007669"/>
    <property type="project" value="TreeGrafter"/>
</dbReference>
<evidence type="ECO:0000259" key="3">
    <source>
        <dbReference type="Pfam" id="PF00626"/>
    </source>
</evidence>
<dbReference type="SUPFAM" id="SSF55753">
    <property type="entry name" value="Actin depolymerizing proteins"/>
    <property type="match status" value="4"/>
</dbReference>
<dbReference type="Gene3D" id="3.40.20.10">
    <property type="entry name" value="Severin"/>
    <property type="match status" value="3"/>
</dbReference>
<feature type="compositionally biased region" description="Polar residues" evidence="2">
    <location>
        <begin position="1131"/>
        <end position="1140"/>
    </location>
</feature>
<feature type="compositionally biased region" description="Basic and acidic residues" evidence="2">
    <location>
        <begin position="1875"/>
        <end position="1885"/>
    </location>
</feature>
<feature type="region of interest" description="Disordered" evidence="2">
    <location>
        <begin position="849"/>
        <end position="883"/>
    </location>
</feature>
<dbReference type="GO" id="GO:0051015">
    <property type="term" value="F:actin filament binding"/>
    <property type="evidence" value="ECO:0007669"/>
    <property type="project" value="InterPro"/>
</dbReference>
<dbReference type="GO" id="GO:0005737">
    <property type="term" value="C:cytoplasm"/>
    <property type="evidence" value="ECO:0007669"/>
    <property type="project" value="TreeGrafter"/>
</dbReference>
<dbReference type="InterPro" id="IPR007122">
    <property type="entry name" value="Villin/Gelsolin"/>
</dbReference>
<keyword evidence="1" id="KW-0175">Coiled coil</keyword>
<dbReference type="GO" id="GO:0051014">
    <property type="term" value="P:actin filament severing"/>
    <property type="evidence" value="ECO:0007669"/>
    <property type="project" value="TreeGrafter"/>
</dbReference>
<accession>A0A4E0RH30</accession>